<dbReference type="InterPro" id="IPR041916">
    <property type="entry name" value="Anti_sigma_zinc_sf"/>
</dbReference>
<dbReference type="GO" id="GO:0006417">
    <property type="term" value="P:regulation of translation"/>
    <property type="evidence" value="ECO:0007669"/>
    <property type="project" value="TreeGrafter"/>
</dbReference>
<dbReference type="GO" id="GO:0005886">
    <property type="term" value="C:plasma membrane"/>
    <property type="evidence" value="ECO:0007669"/>
    <property type="project" value="UniProtKB-SubCell"/>
</dbReference>
<dbReference type="InterPro" id="IPR018764">
    <property type="entry name" value="RskA_C"/>
</dbReference>
<organism evidence="14">
    <name type="scientific">Streptomyces sp. NBC_00148</name>
    <dbReference type="NCBI Taxonomy" id="2903626"/>
    <lineage>
        <taxon>Bacteria</taxon>
        <taxon>Bacillati</taxon>
        <taxon>Actinomycetota</taxon>
        <taxon>Actinomycetes</taxon>
        <taxon>Kitasatosporales</taxon>
        <taxon>Streptomycetaceae</taxon>
        <taxon>Streptomyces</taxon>
    </lineage>
</organism>
<dbReference type="EMBL" id="CP108169">
    <property type="protein sequence ID" value="WTQ77499.1"/>
    <property type="molecule type" value="Genomic_DNA"/>
</dbReference>
<dbReference type="PANTHER" id="PTHR37461">
    <property type="entry name" value="ANTI-SIGMA-K FACTOR RSKA"/>
    <property type="match status" value="1"/>
</dbReference>
<dbReference type="Pfam" id="PF10099">
    <property type="entry name" value="RskA_C"/>
    <property type="match status" value="1"/>
</dbReference>
<gene>
    <name evidence="14" type="ORF">OG222_32140</name>
</gene>
<sequence>MNAVDPHDASAAYALHALPEDERLAFERHLEDCEACREEVAELQATAALLGRAAAVTPPAALREEILRKVATTPQEAPSRPRAVSAPPRQAPAAPEPVPVTPTADGGAYAPSRQLPRLVLAACVAAVLACLGIATWQYQDAQDARATAEQVQERQDDVARVLTAGDARLATQELRGGGTATVAFSRSENSAALAVSGLPRLPAGKVYEAWFIEDGTPVPAGLLSRNPGRRMSPLDGSVDAATAVALSVEPSGGSEQPTTDPLGAVELPS</sequence>
<keyword evidence="5" id="KW-1133">Transmembrane helix</keyword>
<keyword evidence="7" id="KW-0472">Membrane</keyword>
<evidence type="ECO:0000256" key="9">
    <source>
        <dbReference type="ARBA" id="ARBA00029829"/>
    </source>
</evidence>
<dbReference type="GO" id="GO:0016989">
    <property type="term" value="F:sigma factor antagonist activity"/>
    <property type="evidence" value="ECO:0007669"/>
    <property type="project" value="TreeGrafter"/>
</dbReference>
<comment type="subcellular location">
    <subcellularLocation>
        <location evidence="2">Cell membrane</location>
    </subcellularLocation>
    <subcellularLocation>
        <location evidence="1">Membrane</location>
        <topology evidence="1">Single-pass membrane protein</topology>
    </subcellularLocation>
</comment>
<keyword evidence="3" id="KW-1003">Cell membrane</keyword>
<evidence type="ECO:0000256" key="7">
    <source>
        <dbReference type="ARBA" id="ARBA00023136"/>
    </source>
</evidence>
<feature type="compositionally biased region" description="Low complexity" evidence="11">
    <location>
        <begin position="76"/>
        <end position="93"/>
    </location>
</feature>
<keyword evidence="4" id="KW-0812">Transmembrane</keyword>
<evidence type="ECO:0000256" key="11">
    <source>
        <dbReference type="SAM" id="MobiDB-lite"/>
    </source>
</evidence>
<dbReference type="PANTHER" id="PTHR37461:SF1">
    <property type="entry name" value="ANTI-SIGMA-K FACTOR RSKA"/>
    <property type="match status" value="1"/>
</dbReference>
<dbReference type="Pfam" id="PF13490">
    <property type="entry name" value="zf-HC2"/>
    <property type="match status" value="1"/>
</dbReference>
<feature type="domain" description="Anti-sigma K factor RskA C-terminal" evidence="12">
    <location>
        <begin position="120"/>
        <end position="261"/>
    </location>
</feature>
<reference evidence="14" key="1">
    <citation type="submission" date="2022-10" db="EMBL/GenBank/DDBJ databases">
        <title>The complete genomes of actinobacterial strains from the NBC collection.</title>
        <authorList>
            <person name="Joergensen T.S."/>
            <person name="Alvarez Arevalo M."/>
            <person name="Sterndorff E.B."/>
            <person name="Faurdal D."/>
            <person name="Vuksanovic O."/>
            <person name="Mourched A.-S."/>
            <person name="Charusanti P."/>
            <person name="Shaw S."/>
            <person name="Blin K."/>
            <person name="Weber T."/>
        </authorList>
    </citation>
    <scope>NUCLEOTIDE SEQUENCE</scope>
    <source>
        <strain evidence="14">NBC_00148</strain>
    </source>
</reference>
<evidence type="ECO:0000313" key="14">
    <source>
        <dbReference type="EMBL" id="WTQ77499.1"/>
    </source>
</evidence>
<evidence type="ECO:0000256" key="8">
    <source>
        <dbReference type="ARBA" id="ARBA00023163"/>
    </source>
</evidence>
<dbReference type="Gene3D" id="1.10.10.1320">
    <property type="entry name" value="Anti-sigma factor, zinc-finger domain"/>
    <property type="match status" value="1"/>
</dbReference>
<feature type="region of interest" description="Disordered" evidence="11">
    <location>
        <begin position="71"/>
        <end position="105"/>
    </location>
</feature>
<keyword evidence="8" id="KW-0804">Transcription</keyword>
<dbReference type="InterPro" id="IPR051474">
    <property type="entry name" value="Anti-sigma-K/W_factor"/>
</dbReference>
<proteinExistence type="predicted"/>
<feature type="domain" description="Putative zinc-finger" evidence="13">
    <location>
        <begin position="11"/>
        <end position="37"/>
    </location>
</feature>
<accession>A0AAU1M1N4</accession>
<evidence type="ECO:0000259" key="12">
    <source>
        <dbReference type="Pfam" id="PF10099"/>
    </source>
</evidence>
<name>A0AAU1M1N4_9ACTN</name>
<feature type="region of interest" description="Disordered" evidence="11">
    <location>
        <begin position="248"/>
        <end position="269"/>
    </location>
</feature>
<evidence type="ECO:0000259" key="13">
    <source>
        <dbReference type="Pfam" id="PF13490"/>
    </source>
</evidence>
<keyword evidence="6" id="KW-0805">Transcription regulation</keyword>
<protein>
    <recommendedName>
        <fullName evidence="10">Regulator of SigK</fullName>
    </recommendedName>
    <alternativeName>
        <fullName evidence="9">Sigma-K anti-sigma factor RskA</fullName>
    </alternativeName>
</protein>
<dbReference type="InterPro" id="IPR027383">
    <property type="entry name" value="Znf_put"/>
</dbReference>
<evidence type="ECO:0000256" key="1">
    <source>
        <dbReference type="ARBA" id="ARBA00004167"/>
    </source>
</evidence>
<evidence type="ECO:0000256" key="5">
    <source>
        <dbReference type="ARBA" id="ARBA00022989"/>
    </source>
</evidence>
<evidence type="ECO:0000256" key="10">
    <source>
        <dbReference type="ARBA" id="ARBA00030803"/>
    </source>
</evidence>
<evidence type="ECO:0000256" key="2">
    <source>
        <dbReference type="ARBA" id="ARBA00004236"/>
    </source>
</evidence>
<evidence type="ECO:0000256" key="6">
    <source>
        <dbReference type="ARBA" id="ARBA00023015"/>
    </source>
</evidence>
<evidence type="ECO:0000256" key="4">
    <source>
        <dbReference type="ARBA" id="ARBA00022692"/>
    </source>
</evidence>
<evidence type="ECO:0000256" key="3">
    <source>
        <dbReference type="ARBA" id="ARBA00022475"/>
    </source>
</evidence>
<dbReference type="AlphaFoldDB" id="A0AAU1M1N4"/>